<dbReference type="InterPro" id="IPR036844">
    <property type="entry name" value="Hint_dom_sf"/>
</dbReference>
<comment type="caution">
    <text evidence="5">The sequence shown here is derived from an EMBL/GenBank/DDBJ whole genome shotgun (WGS) entry which is preliminary data.</text>
</comment>
<dbReference type="InterPro" id="IPR050708">
    <property type="entry name" value="T6SS_VgrG/RHS"/>
</dbReference>
<dbReference type="PRINTS" id="PR00394">
    <property type="entry name" value="RHSPROTEIN"/>
</dbReference>
<dbReference type="SUPFAM" id="SSF51294">
    <property type="entry name" value="Hedgehog/intein (Hint) domain"/>
    <property type="match status" value="1"/>
</dbReference>
<dbReference type="EMBL" id="JBHRSZ010000001">
    <property type="protein sequence ID" value="MFC3149441.1"/>
    <property type="molecule type" value="Genomic_DNA"/>
</dbReference>
<protein>
    <submittedName>
        <fullName evidence="5">Polymorphic toxin-type HINT domain-containing protein</fullName>
    </submittedName>
</protein>
<keyword evidence="3" id="KW-0732">Signal</keyword>
<evidence type="ECO:0000256" key="3">
    <source>
        <dbReference type="SAM" id="SignalP"/>
    </source>
</evidence>
<dbReference type="PANTHER" id="PTHR32305:SF15">
    <property type="entry name" value="PROTEIN RHSA-RELATED"/>
    <property type="match status" value="1"/>
</dbReference>
<evidence type="ECO:0000259" key="4">
    <source>
        <dbReference type="SMART" id="SM00306"/>
    </source>
</evidence>
<feature type="signal peptide" evidence="3">
    <location>
        <begin position="1"/>
        <end position="26"/>
    </location>
</feature>
<proteinExistence type="predicted"/>
<evidence type="ECO:0000313" key="5">
    <source>
        <dbReference type="EMBL" id="MFC3149441.1"/>
    </source>
</evidence>
<dbReference type="Gene3D" id="2.180.10.10">
    <property type="entry name" value="RHS repeat-associated core"/>
    <property type="match status" value="3"/>
</dbReference>
<organism evidence="5 6">
    <name type="scientific">Litoribrevibacter euphylliae</name>
    <dbReference type="NCBI Taxonomy" id="1834034"/>
    <lineage>
        <taxon>Bacteria</taxon>
        <taxon>Pseudomonadati</taxon>
        <taxon>Pseudomonadota</taxon>
        <taxon>Gammaproteobacteria</taxon>
        <taxon>Oceanospirillales</taxon>
        <taxon>Oceanospirillaceae</taxon>
        <taxon>Litoribrevibacter</taxon>
    </lineage>
</organism>
<evidence type="ECO:0000256" key="1">
    <source>
        <dbReference type="ARBA" id="ARBA00022737"/>
    </source>
</evidence>
<dbReference type="SMART" id="SM00306">
    <property type="entry name" value="HintN"/>
    <property type="match status" value="1"/>
</dbReference>
<dbReference type="InterPro" id="IPR006530">
    <property type="entry name" value="YD"/>
</dbReference>
<keyword evidence="6" id="KW-1185">Reference proteome</keyword>
<evidence type="ECO:0000256" key="2">
    <source>
        <dbReference type="SAM" id="MobiDB-lite"/>
    </source>
</evidence>
<evidence type="ECO:0000313" key="6">
    <source>
        <dbReference type="Proteomes" id="UP001595476"/>
    </source>
</evidence>
<accession>A0ABV7HCY1</accession>
<feature type="chain" id="PRO_5047499503" evidence="3">
    <location>
        <begin position="27"/>
        <end position="1598"/>
    </location>
</feature>
<dbReference type="InterPro" id="IPR003587">
    <property type="entry name" value="Hint_dom_N"/>
</dbReference>
<dbReference type="RefSeq" id="WP_386714376.1">
    <property type="nucleotide sequence ID" value="NZ_JBHRSZ010000001.1"/>
</dbReference>
<dbReference type="PANTHER" id="PTHR32305">
    <property type="match status" value="1"/>
</dbReference>
<dbReference type="Pfam" id="PF07591">
    <property type="entry name" value="PT-HINT"/>
    <property type="match status" value="1"/>
</dbReference>
<gene>
    <name evidence="5" type="ORF">ACFOEK_00195</name>
</gene>
<dbReference type="Pfam" id="PF25023">
    <property type="entry name" value="TEN_YD-shell"/>
    <property type="match status" value="3"/>
</dbReference>
<feature type="region of interest" description="Disordered" evidence="2">
    <location>
        <begin position="1539"/>
        <end position="1567"/>
    </location>
</feature>
<dbReference type="CDD" id="cd00081">
    <property type="entry name" value="Hint"/>
    <property type="match status" value="1"/>
</dbReference>
<keyword evidence="1" id="KW-0677">Repeat</keyword>
<dbReference type="NCBIfam" id="TIGR03696">
    <property type="entry name" value="Rhs_assc_core"/>
    <property type="match status" value="1"/>
</dbReference>
<sequence>MKKYMALLITLVVSFLSLSSVKTVFASDNFEEVDLYFEVPGATLPFTRKLTKGGNWLFQEDWFYPKLKQFNYEAEGKVSGSSSGGTYSAMRYQGSISYGDIFIQGFSCQTSVHRPSTGNIWRPNAKAQYTNTCPGKIKNRVSYFEGPGIKGKYKGSALDYSADDVLGFQLRNSFSAIGEFYNYESSIEYSNVDSFKFRIQDGEWLTYHKNGLQETLQDDQGTVYLTINHIDIGETNSAISRVTNRRGQSVHYEYSNGNLTKITKPNGEVWTYQYEPVPVAEEVEVKPQDRLVKIIDAKGNETTFTYGLDRWNSYTTSEGEGYRLEVRSLVDNEGKPTEHIKEKIHHDGRVFSRFYDDYKGQLGPLKETRLNGERVSKTTRSSVGGKDTFTRDDGSTYETLVDVKTQIDGKNRKTRIYTRHLASYPYKVQYNDGSIVGYEYSKVGQITKVTSDTGITSFLYDEWGNTTKITEAEGQPEQRVTEFEYDQYGNRTVERYLGDENTKTAVWTYEYDAYGNMTKETDPEGNVTQYKDYDAAGNAWLIIDARGKEWRYEYDALSNRTKAISPKDETTQYFYDERGEYYRRLDPNNAETLYTLDGDGYALKETDGLGQFIEYEYDKGHRVTKFKLQGDTQGAAKKEWQYVYNDRGVISQLVEPLGDVTQYNYSGLDLANVQYPTFSESFGYDKLGRIVESQLSGSRAAQQRRKKNYDSSQNLIAETDAEDNTYTYDYDALGRMISATDPEGGITYYQWDNRDNLIKITDPEGRYFTFEYDLTDQLVKETRHLGQTREYRYYADGLLKTLIDAKGQISQFEYDDAGNLTKTQHFVDATAQANAQPQKVIDYTYNNLSLLTGYNDGTTSAEYVYDVLGQLKEVVVNYGAFSLTHEYDYYPSGLRKSYTSPEGVTYGYIYNANNDLVAVKIPGEGNIIYSNHQWHAPITVTYPGGSQQNYEYDGLLRRLDMILLDPAQNQLAQYDYSYDKEGNLAQISGPEGNYDQTYDNLYRVTSAQLPNPSSVADPANTSGQAETLSQNYQYDGIGNRISQDGVNYQYNENNQLTSQDDGTTRIDYQYDANGSLIKKTVTNEANPDGVSTHYDYDAAGSMVAIRNHNGQTIASYYYDPFGRRLWKETNGQRIYFHYNADGLTGEYNYGNGQLSQMAEYGFTPDGYWMTDPLFTRQNGQVYYYQNDHRGTPTRIITKSGEVVWQAQYDTFGLFYPNKTEIRNPIRMPGQYHDQESDLYYNFARYYDPTLGRYITQDPLGIAGDGPNVYTYGLNNPHTKIDPLGRCSVYGAAAGAVAGMLGSYLAKGCIDWGWVAIGAAVGSCSPRLAATLAARRAAKREARKQAKEALKRDRDKKNKCFVKGTEVHTSEGLKPIEDVEVGDLVVSKDDVTGDVKLKPVVQLFVNHNKPILNLILVDEQGVEEEFGVTQEHPFNIENKGWVNAGDLLVGEKVIGLKDRELFVKSVSLAASLHTTYNFEVADYHSYFVGEIGAWVHNDCEGKTVKEKYRELADKAIAKTKTNANPTVTRNGKDIFRVHKPGSGHGDKVTQSVKNGPPGNKTFPGTKDVNVRTPHLKKLQKALNGEGGYALRYRNGKIVE</sequence>
<reference evidence="6" key="1">
    <citation type="journal article" date="2019" name="Int. J. Syst. Evol. Microbiol.">
        <title>The Global Catalogue of Microorganisms (GCM) 10K type strain sequencing project: providing services to taxonomists for standard genome sequencing and annotation.</title>
        <authorList>
            <consortium name="The Broad Institute Genomics Platform"/>
            <consortium name="The Broad Institute Genome Sequencing Center for Infectious Disease"/>
            <person name="Wu L."/>
            <person name="Ma J."/>
        </authorList>
    </citation>
    <scope>NUCLEOTIDE SEQUENCE [LARGE SCALE GENOMIC DNA]</scope>
    <source>
        <strain evidence="6">KCTC 52438</strain>
    </source>
</reference>
<dbReference type="InterPro" id="IPR022385">
    <property type="entry name" value="Rhs_assc_core"/>
</dbReference>
<dbReference type="InterPro" id="IPR056823">
    <property type="entry name" value="TEN-like_YD-shell"/>
</dbReference>
<feature type="domain" description="Hint" evidence="4">
    <location>
        <begin position="1357"/>
        <end position="1456"/>
    </location>
</feature>
<dbReference type="NCBIfam" id="TIGR01643">
    <property type="entry name" value="YD_repeat_2x"/>
    <property type="match status" value="5"/>
</dbReference>
<name>A0ABV7HCY1_9GAMM</name>
<dbReference type="Gene3D" id="2.170.16.10">
    <property type="entry name" value="Hedgehog/Intein (Hint) domain"/>
    <property type="match status" value="1"/>
</dbReference>
<dbReference type="Proteomes" id="UP001595476">
    <property type="component" value="Unassembled WGS sequence"/>
</dbReference>